<dbReference type="RefSeq" id="WP_265384139.1">
    <property type="nucleotide sequence ID" value="NZ_CP110615.1"/>
</dbReference>
<comment type="subcellular location">
    <subcellularLocation>
        <location evidence="1">Cell envelope</location>
    </subcellularLocation>
</comment>
<sequence length="235" mass="23152">MAARWTSVASVGAGLVLACAALAGCSGSTSSPAPGVGPAQELATVAGTVDAASSVHLVLTSKNLPSTVSGVVSADGVGTHAPAFQGTLQLVLAGTTASSKVVAVDGKVYATLPFASTPSVVDPATFGAPDPARLFAQGTGLTSLLTATKDPVAGSSTRKGSEVLSTYSGSLPGTAVADLFVVGDRTGTFTVTFGVVPDGSQLRTVELTGPFYPGSTSTYDLVLDQYGAAVEISKP</sequence>
<keyword evidence="9" id="KW-1185">Reference proteome</keyword>
<comment type="similarity">
    <text evidence="2">Belongs to the LppX/LprAFG lipoprotein family.</text>
</comment>
<evidence type="ECO:0000256" key="6">
    <source>
        <dbReference type="ARBA" id="ARBA00023288"/>
    </source>
</evidence>
<proteinExistence type="inferred from homology"/>
<evidence type="ECO:0000256" key="7">
    <source>
        <dbReference type="SAM" id="SignalP"/>
    </source>
</evidence>
<evidence type="ECO:0000256" key="3">
    <source>
        <dbReference type="ARBA" id="ARBA00022475"/>
    </source>
</evidence>
<protein>
    <submittedName>
        <fullName evidence="8">LppX_LprAFG lipoprotein</fullName>
    </submittedName>
</protein>
<reference evidence="8" key="1">
    <citation type="submission" date="2022-10" db="EMBL/GenBank/DDBJ databases">
        <title>Rhodococcus sp.75.</title>
        <authorList>
            <person name="Sun M."/>
        </authorList>
    </citation>
    <scope>NUCLEOTIDE SEQUENCE</scope>
    <source>
        <strain evidence="8">75</strain>
    </source>
</reference>
<dbReference type="Proteomes" id="UP001164965">
    <property type="component" value="Chromosome"/>
</dbReference>
<dbReference type="Gene3D" id="2.50.20.20">
    <property type="match status" value="1"/>
</dbReference>
<dbReference type="PROSITE" id="PS51257">
    <property type="entry name" value="PROKAR_LIPOPROTEIN"/>
    <property type="match status" value="1"/>
</dbReference>
<keyword evidence="3" id="KW-1003">Cell membrane</keyword>
<organism evidence="8 9">
    <name type="scientific">Rhodococcus antarcticus</name>
    <dbReference type="NCBI Taxonomy" id="2987751"/>
    <lineage>
        <taxon>Bacteria</taxon>
        <taxon>Bacillati</taxon>
        <taxon>Actinomycetota</taxon>
        <taxon>Actinomycetes</taxon>
        <taxon>Mycobacteriales</taxon>
        <taxon>Nocardiaceae</taxon>
        <taxon>Rhodococcus</taxon>
    </lineage>
</organism>
<feature type="chain" id="PRO_5046447510" evidence="7">
    <location>
        <begin position="24"/>
        <end position="235"/>
    </location>
</feature>
<dbReference type="SUPFAM" id="SSF89392">
    <property type="entry name" value="Prokaryotic lipoproteins and lipoprotein localization factors"/>
    <property type="match status" value="1"/>
</dbReference>
<keyword evidence="4 7" id="KW-0732">Signal</keyword>
<name>A0ABY6P309_9NOCA</name>
<evidence type="ECO:0000313" key="8">
    <source>
        <dbReference type="EMBL" id="UZJ26035.1"/>
    </source>
</evidence>
<evidence type="ECO:0000256" key="4">
    <source>
        <dbReference type="ARBA" id="ARBA00022729"/>
    </source>
</evidence>
<dbReference type="CDD" id="cd16334">
    <property type="entry name" value="LppX-like"/>
    <property type="match status" value="1"/>
</dbReference>
<evidence type="ECO:0000256" key="5">
    <source>
        <dbReference type="ARBA" id="ARBA00023139"/>
    </source>
</evidence>
<evidence type="ECO:0000256" key="1">
    <source>
        <dbReference type="ARBA" id="ARBA00004196"/>
    </source>
</evidence>
<feature type="signal peptide" evidence="7">
    <location>
        <begin position="1"/>
        <end position="23"/>
    </location>
</feature>
<dbReference type="EMBL" id="CP110615">
    <property type="protein sequence ID" value="UZJ26035.1"/>
    <property type="molecule type" value="Genomic_DNA"/>
</dbReference>
<dbReference type="InterPro" id="IPR009830">
    <property type="entry name" value="LppX/LprAFG"/>
</dbReference>
<dbReference type="InterPro" id="IPR029046">
    <property type="entry name" value="LolA/LolB/LppX"/>
</dbReference>
<evidence type="ECO:0000313" key="9">
    <source>
        <dbReference type="Proteomes" id="UP001164965"/>
    </source>
</evidence>
<gene>
    <name evidence="8" type="ORF">RHODO2019_06280</name>
</gene>
<keyword evidence="6 8" id="KW-0449">Lipoprotein</keyword>
<keyword evidence="3" id="KW-0472">Membrane</keyword>
<dbReference type="Pfam" id="PF07161">
    <property type="entry name" value="LppX_LprAFG"/>
    <property type="match status" value="1"/>
</dbReference>
<evidence type="ECO:0000256" key="2">
    <source>
        <dbReference type="ARBA" id="ARBA00009194"/>
    </source>
</evidence>
<accession>A0ABY6P309</accession>
<keyword evidence="5" id="KW-0564">Palmitate</keyword>